<feature type="region of interest" description="Disordered" evidence="17">
    <location>
        <begin position="1009"/>
        <end position="1035"/>
    </location>
</feature>
<evidence type="ECO:0000256" key="6">
    <source>
        <dbReference type="ARBA" id="ARBA00022692"/>
    </source>
</evidence>
<dbReference type="InterPro" id="IPR039226">
    <property type="entry name" value="Ski3/TTC37"/>
</dbReference>
<comment type="caution">
    <text evidence="18">The sequence shown here is derived from an EMBL/GenBank/DDBJ whole genome shotgun (WGS) entry which is preliminary data.</text>
</comment>
<dbReference type="InterPro" id="IPR019734">
    <property type="entry name" value="TPR_rpt"/>
</dbReference>
<keyword evidence="10" id="KW-0249">Electron transport</keyword>
<reference evidence="18 19" key="1">
    <citation type="submission" date="2024-10" db="EMBL/GenBank/DDBJ databases">
        <authorList>
            <person name="Kim D."/>
        </authorList>
    </citation>
    <scope>NUCLEOTIDE SEQUENCE [LARGE SCALE GENOMIC DNA]</scope>
    <source>
        <strain evidence="18">Taebaek</strain>
    </source>
</reference>
<comment type="similarity">
    <text evidence="2">Belongs to the complex I NDUFB4 subunit family.</text>
</comment>
<keyword evidence="13" id="KW-0472">Membrane</keyword>
<evidence type="ECO:0000256" key="4">
    <source>
        <dbReference type="ARBA" id="ARBA00022448"/>
    </source>
</evidence>
<dbReference type="GO" id="GO:0005743">
    <property type="term" value="C:mitochondrial inner membrane"/>
    <property type="evidence" value="ECO:0007669"/>
    <property type="project" value="UniProtKB-SubCell"/>
</dbReference>
<evidence type="ECO:0000256" key="17">
    <source>
        <dbReference type="SAM" id="MobiDB-lite"/>
    </source>
</evidence>
<evidence type="ECO:0000313" key="18">
    <source>
        <dbReference type="EMBL" id="KAL3077283.1"/>
    </source>
</evidence>
<dbReference type="PANTHER" id="PTHR15704">
    <property type="entry name" value="SUPERKILLER 3 PROTEIN-RELATED"/>
    <property type="match status" value="1"/>
</dbReference>
<proteinExistence type="inferred from homology"/>
<dbReference type="SMART" id="SM00028">
    <property type="entry name" value="TPR"/>
    <property type="match status" value="4"/>
</dbReference>
<dbReference type="PANTHER" id="PTHR15704:SF7">
    <property type="entry name" value="SUPERKILLER COMPLEX PROTEIN 3"/>
    <property type="match status" value="1"/>
</dbReference>
<keyword evidence="7" id="KW-0677">Repeat</keyword>
<evidence type="ECO:0000256" key="11">
    <source>
        <dbReference type="ARBA" id="ARBA00022989"/>
    </source>
</evidence>
<evidence type="ECO:0000256" key="15">
    <source>
        <dbReference type="ARBA" id="ARBA00030987"/>
    </source>
</evidence>
<keyword evidence="12" id="KW-0496">Mitochondrion</keyword>
<dbReference type="EMBL" id="JBICCN010000327">
    <property type="protein sequence ID" value="KAL3077283.1"/>
    <property type="molecule type" value="Genomic_DNA"/>
</dbReference>
<evidence type="ECO:0000256" key="8">
    <source>
        <dbReference type="ARBA" id="ARBA00022792"/>
    </source>
</evidence>
<keyword evidence="6" id="KW-0812">Transmembrane</keyword>
<keyword evidence="5" id="KW-0679">Respiratory chain</keyword>
<dbReference type="Gene3D" id="1.25.40.10">
    <property type="entry name" value="Tetratricopeptide repeat domain"/>
    <property type="match status" value="3"/>
</dbReference>
<evidence type="ECO:0000256" key="14">
    <source>
        <dbReference type="ARBA" id="ARBA00030212"/>
    </source>
</evidence>
<accession>A0ABD2IVC7</accession>
<dbReference type="SUPFAM" id="SSF48452">
    <property type="entry name" value="TPR-like"/>
    <property type="match status" value="1"/>
</dbReference>
<dbReference type="PROSITE" id="PS50005">
    <property type="entry name" value="TPR"/>
    <property type="match status" value="1"/>
</dbReference>
<evidence type="ECO:0000256" key="12">
    <source>
        <dbReference type="ARBA" id="ARBA00023128"/>
    </source>
</evidence>
<evidence type="ECO:0000256" key="16">
    <source>
        <dbReference type="PROSITE-ProRule" id="PRU00339"/>
    </source>
</evidence>
<evidence type="ECO:0000256" key="10">
    <source>
        <dbReference type="ARBA" id="ARBA00022982"/>
    </source>
</evidence>
<dbReference type="InterPro" id="IPR009866">
    <property type="entry name" value="NADH_UbQ_OxRdtase_NDUFB4_su"/>
</dbReference>
<keyword evidence="19" id="KW-1185">Reference proteome</keyword>
<protein>
    <recommendedName>
        <fullName evidence="3">NADH dehydrogenase [ubiquinone] 1 beta subcomplex subunit 4</fullName>
    </recommendedName>
    <alternativeName>
        <fullName evidence="14">Complex I-B15</fullName>
    </alternativeName>
    <alternativeName>
        <fullName evidence="15">NADH-ubiquinone oxidoreductase B15 subunit</fullName>
    </alternativeName>
</protein>
<keyword evidence="11" id="KW-1133">Transmembrane helix</keyword>
<evidence type="ECO:0000256" key="5">
    <source>
        <dbReference type="ARBA" id="ARBA00022660"/>
    </source>
</evidence>
<keyword evidence="9 16" id="KW-0802">TPR repeat</keyword>
<name>A0ABD2IVC7_HETSC</name>
<evidence type="ECO:0000256" key="13">
    <source>
        <dbReference type="ARBA" id="ARBA00023136"/>
    </source>
</evidence>
<evidence type="ECO:0000256" key="3">
    <source>
        <dbReference type="ARBA" id="ARBA00018681"/>
    </source>
</evidence>
<sequence length="1035" mass="118462">MRQTLRLLRPAPNQNIESPRLWQDPVLGYFETHGKTEFLPGEQYNLTDEQKKAVLWRYRVKEILKKEYLRREFDPHTFKYKQGVVMDPAMFRWYAADMTQSEFFRQTPRTWFLYAGGSLLAIWLYTKICVISSEKRKDECAKGEMLWWDRTRGRRLTVAGKLEAQWILVENEFDAKKLSEKLQRDGGNGAEALPLSSSDCEESFCNALLLKCLIRTGEIGTSYDLQSKFDALFPDKNDQSLHIFHHLLALFHLFVDKHLENARANIRKAIAFAETDIEDTLISAQILIAKGQRQLANTQLVNAAKEAPNDWRVFYWLSENLLAIGMLEKAKICVEHARKTNAKSELCAKLLDEILVKTNSADAVRFHALQQFLSNRPTSLWALRQTAILEINAGRFDSAIDKCQKSIRLMANTFGERPENIEHRQQFCAIWAFLSEAYRQKGNLQSAVRACRAIIELDEANHTAKLQLIQLQQSMGHFRDAIALGEQFEDGLSECDQSNALPAHLFAHFRTIHLQSLVLFVSDSEEMRRSNFVKTQLETLPHIFARAKVLLDEGENAASVLLHRCLAQAFKIVQGFNRLTLRKFLHSSALSKPLADGGWAICSRSELAKARIRSLVAVLRANRRASDTWNELGKAFLDTFLLNIGKKSKPNTFLESALNCFQAAVRFSSSNLKKSEYLCNLARLYLVEGNASRAQHCLVRAIQLNRHCAIAWALLSFLYLQLGLNDEALEAMNNAQMINPSMSETWLPHAIHAELSNHYDAMDLYRHAIVLKPSAFAVQKYCHFLLDRQRRRNALAEGSMINFEVLKSLFFNCPLSAQFVHALASLAEHFWHLEEAVEFFCEPKSLENVLKEDKIMARNKERILIKSGRCSSTADQLEHEFPGSGLGKLKTLYDEPTPALFDRIQQLSPFRELVTSLRSSDLTSFSHFYKPSFFPLLASAALIFALPFPSAVFSTIESVRPLHRLFDLFSMVYAGYQSDRPLLAPHDEDEVIVRHEHLTESLFSLLKQKMEEEQQQTEKGKETSDQRSRETNDQI</sequence>
<dbReference type="AlphaFoldDB" id="A0ABD2IVC7"/>
<evidence type="ECO:0000256" key="2">
    <source>
        <dbReference type="ARBA" id="ARBA00007260"/>
    </source>
</evidence>
<gene>
    <name evidence="18" type="ORF">niasHS_013272</name>
</gene>
<keyword evidence="4" id="KW-0813">Transport</keyword>
<dbReference type="Pfam" id="PF07225">
    <property type="entry name" value="NDUF_B4"/>
    <property type="match status" value="1"/>
</dbReference>
<keyword evidence="8" id="KW-0999">Mitochondrion inner membrane</keyword>
<evidence type="ECO:0000256" key="9">
    <source>
        <dbReference type="ARBA" id="ARBA00022803"/>
    </source>
</evidence>
<evidence type="ECO:0000313" key="19">
    <source>
        <dbReference type="Proteomes" id="UP001620645"/>
    </source>
</evidence>
<organism evidence="18 19">
    <name type="scientific">Heterodera schachtii</name>
    <name type="common">Sugarbeet cyst nematode worm</name>
    <name type="synonym">Tylenchus schachtii</name>
    <dbReference type="NCBI Taxonomy" id="97005"/>
    <lineage>
        <taxon>Eukaryota</taxon>
        <taxon>Metazoa</taxon>
        <taxon>Ecdysozoa</taxon>
        <taxon>Nematoda</taxon>
        <taxon>Chromadorea</taxon>
        <taxon>Rhabditida</taxon>
        <taxon>Tylenchina</taxon>
        <taxon>Tylenchomorpha</taxon>
        <taxon>Tylenchoidea</taxon>
        <taxon>Heteroderidae</taxon>
        <taxon>Heteroderinae</taxon>
        <taxon>Heterodera</taxon>
    </lineage>
</organism>
<dbReference type="Pfam" id="PF13181">
    <property type="entry name" value="TPR_8"/>
    <property type="match status" value="1"/>
</dbReference>
<comment type="subcellular location">
    <subcellularLocation>
        <location evidence="1">Mitochondrion inner membrane</location>
        <topology evidence="1">Single-pass membrane protein</topology>
    </subcellularLocation>
</comment>
<dbReference type="InterPro" id="IPR011990">
    <property type="entry name" value="TPR-like_helical_dom_sf"/>
</dbReference>
<evidence type="ECO:0000256" key="1">
    <source>
        <dbReference type="ARBA" id="ARBA00004434"/>
    </source>
</evidence>
<evidence type="ECO:0000256" key="7">
    <source>
        <dbReference type="ARBA" id="ARBA00022737"/>
    </source>
</evidence>
<dbReference type="Proteomes" id="UP001620645">
    <property type="component" value="Unassembled WGS sequence"/>
</dbReference>
<dbReference type="Pfam" id="PF13432">
    <property type="entry name" value="TPR_16"/>
    <property type="match status" value="1"/>
</dbReference>
<feature type="repeat" description="TPR" evidence="16">
    <location>
        <begin position="709"/>
        <end position="742"/>
    </location>
</feature>